<reference evidence="2 3" key="1">
    <citation type="journal article" date="2016" name="DNA Res.">
        <title>Genome sequence of Aspergillus luchuensis NBRC 4314.</title>
        <authorList>
            <person name="Yamada O."/>
            <person name="Machida M."/>
            <person name="Hosoyama A."/>
            <person name="Goto M."/>
            <person name="Takahashi T."/>
            <person name="Futagami T."/>
            <person name="Yamagata Y."/>
            <person name="Takeuchi M."/>
            <person name="Kobayashi T."/>
            <person name="Koike H."/>
            <person name="Abe K."/>
            <person name="Asai K."/>
            <person name="Arita M."/>
            <person name="Fujita N."/>
            <person name="Fukuda K."/>
            <person name="Higa K."/>
            <person name="Horikawa H."/>
            <person name="Ishikawa T."/>
            <person name="Jinno K."/>
            <person name="Kato Y."/>
            <person name="Kirimura K."/>
            <person name="Mizutani O."/>
            <person name="Nakasone K."/>
            <person name="Sano M."/>
            <person name="Shiraishi Y."/>
            <person name="Tsukahara M."/>
            <person name="Gomi K."/>
        </authorList>
    </citation>
    <scope>NUCLEOTIDE SEQUENCE [LARGE SCALE GENOMIC DNA]</scope>
    <source>
        <strain evidence="2 3">RIB 2604</strain>
    </source>
</reference>
<evidence type="ECO:0000256" key="1">
    <source>
        <dbReference type="SAM" id="MobiDB-lite"/>
    </source>
</evidence>
<feature type="compositionally biased region" description="Basic and acidic residues" evidence="1">
    <location>
        <begin position="21"/>
        <end position="30"/>
    </location>
</feature>
<organism evidence="2 3">
    <name type="scientific">Aspergillus kawachii</name>
    <name type="common">White koji mold</name>
    <name type="synonym">Aspergillus awamori var. kawachi</name>
    <dbReference type="NCBI Taxonomy" id="1069201"/>
    <lineage>
        <taxon>Eukaryota</taxon>
        <taxon>Fungi</taxon>
        <taxon>Dikarya</taxon>
        <taxon>Ascomycota</taxon>
        <taxon>Pezizomycotina</taxon>
        <taxon>Eurotiomycetes</taxon>
        <taxon>Eurotiomycetidae</taxon>
        <taxon>Eurotiales</taxon>
        <taxon>Aspergillaceae</taxon>
        <taxon>Aspergillus</taxon>
        <taxon>Aspergillus subgen. Circumdati</taxon>
    </lineage>
</organism>
<evidence type="ECO:0000313" key="2">
    <source>
        <dbReference type="EMBL" id="GAT26202.1"/>
    </source>
</evidence>
<dbReference type="EMBL" id="BCWF01000020">
    <property type="protein sequence ID" value="GAT26202.1"/>
    <property type="molecule type" value="Genomic_DNA"/>
</dbReference>
<feature type="region of interest" description="Disordered" evidence="1">
    <location>
        <begin position="21"/>
        <end position="43"/>
    </location>
</feature>
<reference evidence="3" key="2">
    <citation type="submission" date="2016-02" db="EMBL/GenBank/DDBJ databases">
        <title>Genome sequencing of Aspergillus luchuensis NBRC 4314.</title>
        <authorList>
            <person name="Yamada O."/>
        </authorList>
    </citation>
    <scope>NUCLEOTIDE SEQUENCE [LARGE SCALE GENOMIC DNA]</scope>
    <source>
        <strain evidence="3">RIB 2604</strain>
    </source>
</reference>
<proteinExistence type="predicted"/>
<dbReference type="AlphaFoldDB" id="A0A146FLJ7"/>
<comment type="caution">
    <text evidence="2">The sequence shown here is derived from an EMBL/GenBank/DDBJ whole genome shotgun (WGS) entry which is preliminary data.</text>
</comment>
<accession>A0A146FLJ7</accession>
<dbReference type="Proteomes" id="UP000075230">
    <property type="component" value="Unassembled WGS sequence"/>
</dbReference>
<protein>
    <submittedName>
        <fullName evidence="2">Similar to An02g14160</fullName>
    </submittedName>
</protein>
<name>A0A146FLJ7_ASPKA</name>
<sequence>MSAARQWKAIEEEEVWVGDTQKREAEREGGTGRNALSGRSGGPCTGCWSPAAPGISRYRNEGLIERSCK</sequence>
<gene>
    <name evidence="2" type="ORF">RIB2604_02007820</name>
</gene>
<evidence type="ECO:0000313" key="3">
    <source>
        <dbReference type="Proteomes" id="UP000075230"/>
    </source>
</evidence>